<comment type="caution">
    <text evidence="2">The sequence shown here is derived from an EMBL/GenBank/DDBJ whole genome shotgun (WGS) entry which is preliminary data.</text>
</comment>
<evidence type="ECO:0000256" key="1">
    <source>
        <dbReference type="SAM" id="MobiDB-lite"/>
    </source>
</evidence>
<organism evidence="2 3">
    <name type="scientific">Mytilus edulis</name>
    <name type="common">Blue mussel</name>
    <dbReference type="NCBI Taxonomy" id="6550"/>
    <lineage>
        <taxon>Eukaryota</taxon>
        <taxon>Metazoa</taxon>
        <taxon>Spiralia</taxon>
        <taxon>Lophotrochozoa</taxon>
        <taxon>Mollusca</taxon>
        <taxon>Bivalvia</taxon>
        <taxon>Autobranchia</taxon>
        <taxon>Pteriomorphia</taxon>
        <taxon>Mytilida</taxon>
        <taxon>Mytiloidea</taxon>
        <taxon>Mytilidae</taxon>
        <taxon>Mytilinae</taxon>
        <taxon>Mytilus</taxon>
    </lineage>
</organism>
<reference evidence="2" key="1">
    <citation type="submission" date="2021-03" db="EMBL/GenBank/DDBJ databases">
        <authorList>
            <person name="Bekaert M."/>
        </authorList>
    </citation>
    <scope>NUCLEOTIDE SEQUENCE</scope>
</reference>
<feature type="compositionally biased region" description="Polar residues" evidence="1">
    <location>
        <begin position="314"/>
        <end position="333"/>
    </location>
</feature>
<keyword evidence="3" id="KW-1185">Reference proteome</keyword>
<sequence length="384" mass="44584">MKVKWDKADLLKYTEIINEGLITSLQDINTKDDIETGFHDITAVITKATNEIAQKPKIRKNKPKLKVMSDEILKAIRNKKSAFYYWKANGRPTDCLDPFLLEKKITTQELRKTCRLEVAQERMQERNEIIEASSSNKTLFYKLINKQRGKLSRRIDELNVGDNIYNTPEQIMEGWKIHFGQLAENTLDENFDSNYLKNTENEYKNIIELCSEQFIHVNRNLELEQTVKTLFTRIETLEAYKTTQGNGGTIHSIPNTEDKVSHDSTSSDKLIVGIRDKVTNYVLGKVDEELNKLLNNSCNRSSNSEQFNSSQQSYDQQKSFVQPHQYSPNQHSIPNQPYVTTQRPNHQYPYYGQPVFHNTSHLQPSHQCSNAYYQFISHFGIFTV</sequence>
<feature type="region of interest" description="Disordered" evidence="1">
    <location>
        <begin position="299"/>
        <end position="333"/>
    </location>
</feature>
<evidence type="ECO:0000313" key="3">
    <source>
        <dbReference type="Proteomes" id="UP000683360"/>
    </source>
</evidence>
<proteinExistence type="predicted"/>
<gene>
    <name evidence="2" type="ORF">MEDL_65172</name>
</gene>
<feature type="compositionally biased region" description="Low complexity" evidence="1">
    <location>
        <begin position="299"/>
        <end position="313"/>
    </location>
</feature>
<protein>
    <submittedName>
        <fullName evidence="2">Uncharacterized protein</fullName>
    </submittedName>
</protein>
<evidence type="ECO:0000313" key="2">
    <source>
        <dbReference type="EMBL" id="CAG2253629.1"/>
    </source>
</evidence>
<dbReference type="AlphaFoldDB" id="A0A8S3VB56"/>
<accession>A0A8S3VB56</accession>
<dbReference type="EMBL" id="CAJPWZ010003158">
    <property type="protein sequence ID" value="CAG2253629.1"/>
    <property type="molecule type" value="Genomic_DNA"/>
</dbReference>
<name>A0A8S3VB56_MYTED</name>
<dbReference type="Proteomes" id="UP000683360">
    <property type="component" value="Unassembled WGS sequence"/>
</dbReference>